<feature type="chain" id="PRO_5046418413" description="Nickel/cobalt efflux system" evidence="15">
    <location>
        <begin position="26"/>
        <end position="475"/>
    </location>
</feature>
<comment type="function">
    <text evidence="1">Efflux system for nickel and cobalt.</text>
</comment>
<keyword evidence="11 13" id="KW-0472">Membrane</keyword>
<accession>A0ABQ4C6V0</accession>
<evidence type="ECO:0000256" key="12">
    <source>
        <dbReference type="ARBA" id="ARBA00023285"/>
    </source>
</evidence>
<feature type="transmembrane region" description="Helical" evidence="13">
    <location>
        <begin position="306"/>
        <end position="326"/>
    </location>
</feature>
<evidence type="ECO:0000256" key="3">
    <source>
        <dbReference type="ARBA" id="ARBA00022426"/>
    </source>
</evidence>
<evidence type="ECO:0000256" key="8">
    <source>
        <dbReference type="ARBA" id="ARBA00022989"/>
    </source>
</evidence>
<gene>
    <name evidence="16" type="ORF">Air01nite_45920</name>
</gene>
<feature type="transmembrane region" description="Helical" evidence="13">
    <location>
        <begin position="231"/>
        <end position="251"/>
    </location>
</feature>
<evidence type="ECO:0000313" key="17">
    <source>
        <dbReference type="Proteomes" id="UP000624325"/>
    </source>
</evidence>
<reference evidence="16 17" key="1">
    <citation type="submission" date="2021-01" db="EMBL/GenBank/DDBJ databases">
        <title>Whole genome shotgun sequence of Asanoa iriomotensis NBRC 100142.</title>
        <authorList>
            <person name="Komaki H."/>
            <person name="Tamura T."/>
        </authorList>
    </citation>
    <scope>NUCLEOTIDE SEQUENCE [LARGE SCALE GENOMIC DNA]</scope>
    <source>
        <strain evidence="16 17">NBRC 100142</strain>
    </source>
</reference>
<evidence type="ECO:0000256" key="4">
    <source>
        <dbReference type="ARBA" id="ARBA00022448"/>
    </source>
</evidence>
<evidence type="ECO:0000313" key="16">
    <source>
        <dbReference type="EMBL" id="GIF58497.1"/>
    </source>
</evidence>
<keyword evidence="17" id="KW-1185">Reference proteome</keyword>
<dbReference type="PANTHER" id="PTHR40659">
    <property type="entry name" value="NICKEL/COBALT EFFLUX SYSTEM RCNA"/>
    <property type="match status" value="1"/>
</dbReference>
<keyword evidence="8 13" id="KW-1133">Transmembrane helix</keyword>
<evidence type="ECO:0000256" key="1">
    <source>
        <dbReference type="ARBA" id="ARBA00002510"/>
    </source>
</evidence>
<keyword evidence="5" id="KW-1003">Cell membrane</keyword>
<evidence type="ECO:0000256" key="2">
    <source>
        <dbReference type="ARBA" id="ARBA00004651"/>
    </source>
</evidence>
<keyword evidence="12" id="KW-0170">Cobalt</keyword>
<evidence type="ECO:0000256" key="14">
    <source>
        <dbReference type="SAM" id="MobiDB-lite"/>
    </source>
</evidence>
<dbReference type="InterPro" id="IPR011541">
    <property type="entry name" value="Ni/Co_transpt_high_affinity"/>
</dbReference>
<feature type="signal peptide" evidence="15">
    <location>
        <begin position="1"/>
        <end position="25"/>
    </location>
</feature>
<dbReference type="EMBL" id="BONC01000033">
    <property type="protein sequence ID" value="GIF58497.1"/>
    <property type="molecule type" value="Genomic_DNA"/>
</dbReference>
<feature type="transmembrane region" description="Helical" evidence="13">
    <location>
        <begin position="375"/>
        <end position="400"/>
    </location>
</feature>
<comment type="caution">
    <text evidence="16">The sequence shown here is derived from an EMBL/GenBank/DDBJ whole genome shotgun (WGS) entry which is preliminary data.</text>
</comment>
<dbReference type="InterPro" id="IPR051224">
    <property type="entry name" value="NiCoT_RcnA"/>
</dbReference>
<keyword evidence="15" id="KW-0732">Signal</keyword>
<feature type="transmembrane region" description="Helical" evidence="13">
    <location>
        <begin position="272"/>
        <end position="300"/>
    </location>
</feature>
<dbReference type="Proteomes" id="UP000624325">
    <property type="component" value="Unassembled WGS sequence"/>
</dbReference>
<evidence type="ECO:0000256" key="9">
    <source>
        <dbReference type="ARBA" id="ARBA00023065"/>
    </source>
</evidence>
<feature type="transmembrane region" description="Helical" evidence="13">
    <location>
        <begin position="406"/>
        <end position="431"/>
    </location>
</feature>
<evidence type="ECO:0000256" key="5">
    <source>
        <dbReference type="ARBA" id="ARBA00022475"/>
    </source>
</evidence>
<keyword evidence="9" id="KW-0406">Ion transport</keyword>
<keyword evidence="6" id="KW-0533">Nickel</keyword>
<comment type="similarity">
    <text evidence="13">Belongs to the NiCoT transporter (TC 2.A.52) family.</text>
</comment>
<dbReference type="PANTHER" id="PTHR40659:SF1">
    <property type="entry name" value="NICKEL_COBALT EFFLUX SYSTEM RCNA"/>
    <property type="match status" value="1"/>
</dbReference>
<evidence type="ECO:0000256" key="10">
    <source>
        <dbReference type="ARBA" id="ARBA00023112"/>
    </source>
</evidence>
<keyword evidence="7 13" id="KW-0812">Transmembrane</keyword>
<feature type="region of interest" description="Disordered" evidence="14">
    <location>
        <begin position="333"/>
        <end position="372"/>
    </location>
</feature>
<name>A0ABQ4C6V0_9ACTN</name>
<keyword evidence="4 13" id="KW-0813">Transport</keyword>
<dbReference type="Pfam" id="PF03824">
    <property type="entry name" value="NicO"/>
    <property type="match status" value="1"/>
</dbReference>
<evidence type="ECO:0000256" key="11">
    <source>
        <dbReference type="ARBA" id="ARBA00023136"/>
    </source>
</evidence>
<organism evidence="16 17">
    <name type="scientific">Asanoa iriomotensis</name>
    <dbReference type="NCBI Taxonomy" id="234613"/>
    <lineage>
        <taxon>Bacteria</taxon>
        <taxon>Bacillati</taxon>
        <taxon>Actinomycetota</taxon>
        <taxon>Actinomycetes</taxon>
        <taxon>Micromonosporales</taxon>
        <taxon>Micromonosporaceae</taxon>
        <taxon>Asanoa</taxon>
    </lineage>
</organism>
<evidence type="ECO:0000256" key="7">
    <source>
        <dbReference type="ARBA" id="ARBA00022692"/>
    </source>
</evidence>
<keyword evidence="10" id="KW-0921">Nickel transport</keyword>
<evidence type="ECO:0000256" key="13">
    <source>
        <dbReference type="RuleBase" id="RU362101"/>
    </source>
</evidence>
<evidence type="ECO:0000256" key="6">
    <source>
        <dbReference type="ARBA" id="ARBA00022596"/>
    </source>
</evidence>
<protein>
    <recommendedName>
        <fullName evidence="13">Nickel/cobalt efflux system</fullName>
    </recommendedName>
</protein>
<feature type="compositionally biased region" description="Basic residues" evidence="14">
    <location>
        <begin position="359"/>
        <end position="371"/>
    </location>
</feature>
<keyword evidence="3" id="KW-0171">Cobalt transport</keyword>
<feature type="compositionally biased region" description="Basic and acidic residues" evidence="14">
    <location>
        <begin position="334"/>
        <end position="358"/>
    </location>
</feature>
<feature type="transmembrane region" description="Helical" evidence="13">
    <location>
        <begin position="451"/>
        <end position="471"/>
    </location>
</feature>
<comment type="subcellular location">
    <subcellularLocation>
        <location evidence="2 13">Cell membrane</location>
        <topology evidence="2 13">Multi-pass membrane protein</topology>
    </subcellularLocation>
</comment>
<evidence type="ECO:0000256" key="15">
    <source>
        <dbReference type="SAM" id="SignalP"/>
    </source>
</evidence>
<proteinExistence type="inferred from homology"/>
<sequence length="475" mass="48140">MRRWLVLGVLMFVGFLALPSAPAAAHPLGNFSVNRYAGLTFHPDRVDAVVVADVAELPTLQDPSPTCTEAADALAVTVADERLTWMVEGSSLTMADGAGGLQTTRLECRLSAPVGLPAEAVAVTVDNGFRADRIGWRELTATGAGVRLDGSSVPSATISAELRRYPDDLLSSPPDVRTAAFSVVLDGSAAAAGAAPARGGSGAAPLGLSGPLAGAERWLDSVVGGARLTPLVGLLAVLLALVLGAAHAALPGHGKTVMAAYLAGRAGRTRDAVAVGATVTLTHTGGVIALGLLLTTFAGIAGESVLGWLGVASGALVAAIGVGALVSGLRRRGQAHDHGHGHDHGHDHDHDHDHGHEHGHSHHHGHSHQHGPGKWGIAGIGVAGGLVPSPSALIVLLGAIALGRTAFGILLVFAYGLGMAATLTAAGLLLIRVRDRFAGRLRGLRRWQRAAPSATAALIVVVGLGLAGRAFSTIV</sequence>